<evidence type="ECO:0000256" key="3">
    <source>
        <dbReference type="ARBA" id="ARBA00022691"/>
    </source>
</evidence>
<reference evidence="5" key="1">
    <citation type="submission" date="2023-03" db="EMBL/GenBank/DDBJ databases">
        <title>Massive genome expansion in bonnet fungi (Mycena s.s.) driven by repeated elements and novel gene families across ecological guilds.</title>
        <authorList>
            <consortium name="Lawrence Berkeley National Laboratory"/>
            <person name="Harder C.B."/>
            <person name="Miyauchi S."/>
            <person name="Viragh M."/>
            <person name="Kuo A."/>
            <person name="Thoen E."/>
            <person name="Andreopoulos B."/>
            <person name="Lu D."/>
            <person name="Skrede I."/>
            <person name="Drula E."/>
            <person name="Henrissat B."/>
            <person name="Morin E."/>
            <person name="Kohler A."/>
            <person name="Barry K."/>
            <person name="LaButti K."/>
            <person name="Morin E."/>
            <person name="Salamov A."/>
            <person name="Lipzen A."/>
            <person name="Mereny Z."/>
            <person name="Hegedus B."/>
            <person name="Baldrian P."/>
            <person name="Stursova M."/>
            <person name="Weitz H."/>
            <person name="Taylor A."/>
            <person name="Grigoriev I.V."/>
            <person name="Nagy L.G."/>
            <person name="Martin F."/>
            <person name="Kauserud H."/>
        </authorList>
    </citation>
    <scope>NUCLEOTIDE SEQUENCE</scope>
    <source>
        <strain evidence="5">9144</strain>
    </source>
</reference>
<evidence type="ECO:0000256" key="1">
    <source>
        <dbReference type="ARBA" id="ARBA00022603"/>
    </source>
</evidence>
<dbReference type="GO" id="GO:0046983">
    <property type="term" value="F:protein dimerization activity"/>
    <property type="evidence" value="ECO:0007669"/>
    <property type="project" value="InterPro"/>
</dbReference>
<evidence type="ECO:0000256" key="2">
    <source>
        <dbReference type="ARBA" id="ARBA00022679"/>
    </source>
</evidence>
<protein>
    <recommendedName>
        <fullName evidence="4">O-methyltransferase dimerisation domain-containing protein</fullName>
    </recommendedName>
</protein>
<keyword evidence="1" id="KW-0489">Methyltransferase</keyword>
<dbReference type="EMBL" id="JARJCW010000009">
    <property type="protein sequence ID" value="KAJ7220901.1"/>
    <property type="molecule type" value="Genomic_DNA"/>
</dbReference>
<dbReference type="GO" id="GO:0032259">
    <property type="term" value="P:methylation"/>
    <property type="evidence" value="ECO:0007669"/>
    <property type="project" value="UniProtKB-KW"/>
</dbReference>
<dbReference type="InterPro" id="IPR036388">
    <property type="entry name" value="WH-like_DNA-bd_sf"/>
</dbReference>
<accession>A0AAD6YK39</accession>
<gene>
    <name evidence="5" type="ORF">GGX14DRAFT_354560</name>
</gene>
<sequence length="207" mass="22309">MDYTGLQTLRCLARIINESLDTMENAYSHAGQAIPTLDAPFDPENPAEAVRQEPAVATAILDIMAAASQMSATVCSPAAAVLNAAQAVCFHISSCLRAASELNVVEILREAGPQVSCWLIRKMYPVLLEPVGGRHVNQIATPSKADPALLARILRLLATHHIFSEVSPNVFANNRISSALDKGKPSRVLFEKCAFYGPCTSTLTMFQ</sequence>
<dbReference type="InterPro" id="IPR036390">
    <property type="entry name" value="WH_DNA-bd_sf"/>
</dbReference>
<dbReference type="SUPFAM" id="SSF46785">
    <property type="entry name" value="Winged helix' DNA-binding domain"/>
    <property type="match status" value="1"/>
</dbReference>
<comment type="caution">
    <text evidence="5">The sequence shown here is derived from an EMBL/GenBank/DDBJ whole genome shotgun (WGS) entry which is preliminary data.</text>
</comment>
<dbReference type="Pfam" id="PF08100">
    <property type="entry name" value="Dimerisation"/>
    <property type="match status" value="1"/>
</dbReference>
<dbReference type="PANTHER" id="PTHR43712">
    <property type="entry name" value="PUTATIVE (AFU_ORTHOLOGUE AFUA_4G14580)-RELATED"/>
    <property type="match status" value="1"/>
</dbReference>
<dbReference type="Proteomes" id="UP001219525">
    <property type="component" value="Unassembled WGS sequence"/>
</dbReference>
<keyword evidence="3" id="KW-0949">S-adenosyl-L-methionine</keyword>
<dbReference type="AlphaFoldDB" id="A0AAD6YK39"/>
<dbReference type="InterPro" id="IPR012967">
    <property type="entry name" value="COMT_dimerisation"/>
</dbReference>
<proteinExistence type="predicted"/>
<dbReference type="Gene3D" id="1.10.10.10">
    <property type="entry name" value="Winged helix-like DNA-binding domain superfamily/Winged helix DNA-binding domain"/>
    <property type="match status" value="1"/>
</dbReference>
<name>A0AAD6YK39_9AGAR</name>
<evidence type="ECO:0000313" key="5">
    <source>
        <dbReference type="EMBL" id="KAJ7220901.1"/>
    </source>
</evidence>
<feature type="domain" description="O-methyltransferase dimerisation" evidence="4">
    <location>
        <begin position="89"/>
        <end position="180"/>
    </location>
</feature>
<dbReference type="PANTHER" id="PTHR43712:SF2">
    <property type="entry name" value="O-METHYLTRANSFERASE CICE"/>
    <property type="match status" value="1"/>
</dbReference>
<evidence type="ECO:0000259" key="4">
    <source>
        <dbReference type="Pfam" id="PF08100"/>
    </source>
</evidence>
<keyword evidence="2" id="KW-0808">Transferase</keyword>
<evidence type="ECO:0000313" key="6">
    <source>
        <dbReference type="Proteomes" id="UP001219525"/>
    </source>
</evidence>
<organism evidence="5 6">
    <name type="scientific">Mycena pura</name>
    <dbReference type="NCBI Taxonomy" id="153505"/>
    <lineage>
        <taxon>Eukaryota</taxon>
        <taxon>Fungi</taxon>
        <taxon>Dikarya</taxon>
        <taxon>Basidiomycota</taxon>
        <taxon>Agaricomycotina</taxon>
        <taxon>Agaricomycetes</taxon>
        <taxon>Agaricomycetidae</taxon>
        <taxon>Agaricales</taxon>
        <taxon>Marasmiineae</taxon>
        <taxon>Mycenaceae</taxon>
        <taxon>Mycena</taxon>
    </lineage>
</organism>
<keyword evidence="6" id="KW-1185">Reference proteome</keyword>
<dbReference type="GO" id="GO:0008168">
    <property type="term" value="F:methyltransferase activity"/>
    <property type="evidence" value="ECO:0007669"/>
    <property type="project" value="UniProtKB-KW"/>
</dbReference>